<evidence type="ECO:0000256" key="3">
    <source>
        <dbReference type="ARBA" id="ARBA00005174"/>
    </source>
</evidence>
<evidence type="ECO:0000313" key="17">
    <source>
        <dbReference type="EMBL" id="AAZ32492.1"/>
    </source>
</evidence>
<dbReference type="SUPFAM" id="SSF52440">
    <property type="entry name" value="PreATP-grasp domain"/>
    <property type="match status" value="1"/>
</dbReference>
<evidence type="ECO:0000256" key="11">
    <source>
        <dbReference type="ARBA" id="ARBA00038345"/>
    </source>
</evidence>
<keyword evidence="9" id="KW-0460">Magnesium</keyword>
<evidence type="ECO:0000256" key="13">
    <source>
        <dbReference type="ARBA" id="ARBA00042864"/>
    </source>
</evidence>
<evidence type="ECO:0000256" key="1">
    <source>
        <dbReference type="ARBA" id="ARBA00001936"/>
    </source>
</evidence>
<evidence type="ECO:0000256" key="12">
    <source>
        <dbReference type="ARBA" id="ARBA00042242"/>
    </source>
</evidence>
<keyword evidence="8 15" id="KW-0067">ATP-binding</keyword>
<dbReference type="InterPro" id="IPR011054">
    <property type="entry name" value="Rudment_hybrid_motif"/>
</dbReference>
<dbReference type="InterPro" id="IPR011761">
    <property type="entry name" value="ATP-grasp"/>
</dbReference>
<dbReference type="InterPro" id="IPR020562">
    <property type="entry name" value="PRibGlycinamide_synth_N"/>
</dbReference>
<dbReference type="GO" id="GO:0005524">
    <property type="term" value="F:ATP binding"/>
    <property type="evidence" value="ECO:0007669"/>
    <property type="project" value="UniProtKB-UniRule"/>
</dbReference>
<dbReference type="InterPro" id="IPR037123">
    <property type="entry name" value="PRibGlycinamide_synth_C_sf"/>
</dbReference>
<dbReference type="Gene3D" id="3.40.50.20">
    <property type="match status" value="1"/>
</dbReference>
<dbReference type="InterPro" id="IPR020559">
    <property type="entry name" value="PRibGlycinamide_synth_CS"/>
</dbReference>
<dbReference type="PANTHER" id="PTHR43472">
    <property type="entry name" value="PHOSPHORIBOSYLAMINE--GLYCINE LIGASE"/>
    <property type="match status" value="1"/>
</dbReference>
<evidence type="ECO:0000256" key="4">
    <source>
        <dbReference type="ARBA" id="ARBA00013255"/>
    </source>
</evidence>
<evidence type="ECO:0000256" key="6">
    <source>
        <dbReference type="ARBA" id="ARBA00022741"/>
    </source>
</evidence>
<comment type="cofactor">
    <cofactor evidence="2">
        <name>Mg(2+)</name>
        <dbReference type="ChEBI" id="CHEBI:18420"/>
    </cofactor>
</comment>
<evidence type="ECO:0000259" key="16">
    <source>
        <dbReference type="PROSITE" id="PS50975"/>
    </source>
</evidence>
<dbReference type="Gene3D" id="3.90.600.10">
    <property type="entry name" value="Phosphoribosylglycinamide synthetase, C-terminal domain"/>
    <property type="match status" value="1"/>
</dbReference>
<evidence type="ECO:0000256" key="9">
    <source>
        <dbReference type="ARBA" id="ARBA00022842"/>
    </source>
</evidence>
<dbReference type="PANTHER" id="PTHR43472:SF1">
    <property type="entry name" value="PHOSPHORIBOSYLAMINE--GLYCINE LIGASE, CHLOROPLASTIC"/>
    <property type="match status" value="1"/>
</dbReference>
<keyword evidence="5 14" id="KW-0436">Ligase</keyword>
<dbReference type="UniPathway" id="UPA00074">
    <property type="reaction ID" value="UER00125"/>
</dbReference>
<dbReference type="GO" id="GO:0009113">
    <property type="term" value="P:purine nucleobase biosynthetic process"/>
    <property type="evidence" value="ECO:0007669"/>
    <property type="project" value="InterPro"/>
</dbReference>
<dbReference type="Pfam" id="PF01071">
    <property type="entry name" value="GARS_A"/>
    <property type="match status" value="1"/>
</dbReference>
<proteinExistence type="inferred from homology"/>
<comment type="pathway">
    <text evidence="3 14">Purine metabolism; IMP biosynthesis via de novo pathway; N(1)-(5-phospho-D-ribosyl)glycinamide from 5-phospho-alpha-D-ribose 1-diphosphate: step 2/2.</text>
</comment>
<keyword evidence="6 15" id="KW-0547">Nucleotide-binding</keyword>
<evidence type="ECO:0000256" key="2">
    <source>
        <dbReference type="ARBA" id="ARBA00001946"/>
    </source>
</evidence>
<dbReference type="AlphaFoldDB" id="Q3SA90"/>
<comment type="cofactor">
    <cofactor evidence="1">
        <name>Mn(2+)</name>
        <dbReference type="ChEBI" id="CHEBI:29035"/>
    </cofactor>
</comment>
<dbReference type="InterPro" id="IPR000115">
    <property type="entry name" value="PRibGlycinamide_synth"/>
</dbReference>
<keyword evidence="7 14" id="KW-0658">Purine biosynthesis</keyword>
<dbReference type="HAMAP" id="MF_00138">
    <property type="entry name" value="GARS"/>
    <property type="match status" value="1"/>
</dbReference>
<sequence>MTNVLVIGAGGRAHAIAAALKRSGATIYAVMKHRNPGIARLAEDVVIGNHDDPEFVADLKWVRDGIIDFAFISPEAPLINGMVDALEAHGVPSVGPKKNAAIVEGSKEFTRELMHRHGIPGGVEYHTFTDPERLEEFLMDYDKQFVVKPIGVTGGKGVWVMGDHFSTKEEGIEYAKRVLENRIGGEAKVLIEEKLVGEEFTLQVFTDGREVRPMPLVQDFKRAYEGDKGPNTGGMGSYSAADHLLPFVSEDERAEALDILQKIIDALHSEGREYRGVLYGQFMLTPVGSKVVELNCRFGDPEAMNVLSILDSNLVDVADGIINRELPEVRFKNLATVVKYVVPEGYGTAPVKNAEITVNEEAIRNEGALLYYASVNEENGKIYTTTSRSLAVVGLGARIEDAERIAERALGHIQGRVFSRHDIAKREVIEEKVKRMKRLKTSP</sequence>
<dbReference type="PROSITE" id="PS00184">
    <property type="entry name" value="GARS"/>
    <property type="match status" value="1"/>
</dbReference>
<dbReference type="GO" id="GO:0006189">
    <property type="term" value="P:'de novo' IMP biosynthetic process"/>
    <property type="evidence" value="ECO:0007669"/>
    <property type="project" value="UniProtKB-UniRule"/>
</dbReference>
<evidence type="ECO:0000256" key="5">
    <source>
        <dbReference type="ARBA" id="ARBA00022598"/>
    </source>
</evidence>
<accession>Q3SA90</accession>
<dbReference type="Gene3D" id="3.30.1490.20">
    <property type="entry name" value="ATP-grasp fold, A domain"/>
    <property type="match status" value="1"/>
</dbReference>
<evidence type="ECO:0000256" key="14">
    <source>
        <dbReference type="HAMAP-Rule" id="MF_00138"/>
    </source>
</evidence>
<gene>
    <name evidence="14 17" type="primary">purD</name>
</gene>
<dbReference type="Pfam" id="PF02844">
    <property type="entry name" value="GARS_N"/>
    <property type="match status" value="1"/>
</dbReference>
<evidence type="ECO:0000256" key="7">
    <source>
        <dbReference type="ARBA" id="ARBA00022755"/>
    </source>
</evidence>
<reference evidence="17" key="1">
    <citation type="submission" date="2005-07" db="EMBL/GenBank/DDBJ databases">
        <title>A hyperthermophilic lifestyle for uncultured Archaea of the DHVE2 lineage: evidence from environmental genomics.</title>
        <authorList>
            <person name="Moussard H."/>
            <person name="Hennecke G."/>
            <person name="Moreira D."/>
            <person name="Jouffe V."/>
            <person name="Lopez-Garcia P."/>
            <person name="Jeanthon C."/>
        </authorList>
    </citation>
    <scope>NUCLEOTIDE SEQUENCE</scope>
</reference>
<dbReference type="GO" id="GO:0046872">
    <property type="term" value="F:metal ion binding"/>
    <property type="evidence" value="ECO:0007669"/>
    <property type="project" value="InterPro"/>
</dbReference>
<dbReference type="SMART" id="SM01210">
    <property type="entry name" value="GARS_C"/>
    <property type="match status" value="1"/>
</dbReference>
<comment type="similarity">
    <text evidence="11 14">Belongs to the GARS family.</text>
</comment>
<dbReference type="SUPFAM" id="SSF56059">
    <property type="entry name" value="Glutathione synthetase ATP-binding domain-like"/>
    <property type="match status" value="1"/>
</dbReference>
<dbReference type="Gene3D" id="3.30.470.20">
    <property type="entry name" value="ATP-grasp fold, B domain"/>
    <property type="match status" value="1"/>
</dbReference>
<dbReference type="PROSITE" id="PS50975">
    <property type="entry name" value="ATP_GRASP"/>
    <property type="match status" value="1"/>
</dbReference>
<dbReference type="InterPro" id="IPR020560">
    <property type="entry name" value="PRibGlycinamide_synth_C-dom"/>
</dbReference>
<dbReference type="InterPro" id="IPR016185">
    <property type="entry name" value="PreATP-grasp_dom_sf"/>
</dbReference>
<dbReference type="EMBL" id="DQ118404">
    <property type="protein sequence ID" value="AAZ32492.1"/>
    <property type="molecule type" value="Genomic_DNA"/>
</dbReference>
<comment type="catalytic activity">
    <reaction evidence="14">
        <text>5-phospho-beta-D-ribosylamine + glycine + ATP = N(1)-(5-phospho-beta-D-ribosyl)glycinamide + ADP + phosphate + H(+)</text>
        <dbReference type="Rhea" id="RHEA:17453"/>
        <dbReference type="ChEBI" id="CHEBI:15378"/>
        <dbReference type="ChEBI" id="CHEBI:30616"/>
        <dbReference type="ChEBI" id="CHEBI:43474"/>
        <dbReference type="ChEBI" id="CHEBI:57305"/>
        <dbReference type="ChEBI" id="CHEBI:58681"/>
        <dbReference type="ChEBI" id="CHEBI:143788"/>
        <dbReference type="ChEBI" id="CHEBI:456216"/>
        <dbReference type="EC" id="6.3.4.13"/>
    </reaction>
</comment>
<evidence type="ECO:0000256" key="8">
    <source>
        <dbReference type="ARBA" id="ARBA00022840"/>
    </source>
</evidence>
<protein>
    <recommendedName>
        <fullName evidence="4 14">Phosphoribosylamine--glycine ligase</fullName>
        <ecNumber evidence="4 14">6.3.4.13</ecNumber>
    </recommendedName>
    <alternativeName>
        <fullName evidence="14">GARS</fullName>
    </alternativeName>
    <alternativeName>
        <fullName evidence="12 14">Glycinamide ribonucleotide synthetase</fullName>
    </alternativeName>
    <alternativeName>
        <fullName evidence="13 14">Phosphoribosylglycinamide synthetase</fullName>
    </alternativeName>
</protein>
<dbReference type="InterPro" id="IPR020561">
    <property type="entry name" value="PRibGlycinamid_synth_ATP-grasp"/>
</dbReference>
<organism evidence="17">
    <name type="scientific">uncultured euryarchaeote Alv-FOS4</name>
    <dbReference type="NCBI Taxonomy" id="337893"/>
    <lineage>
        <taxon>Archaea</taxon>
        <taxon>Methanobacteriati</taxon>
        <taxon>Methanobacteriota</taxon>
        <taxon>environmental samples</taxon>
    </lineage>
</organism>
<name>Q3SA90_9EURY</name>
<keyword evidence="10" id="KW-0464">Manganese</keyword>
<evidence type="ECO:0000256" key="15">
    <source>
        <dbReference type="PROSITE-ProRule" id="PRU00409"/>
    </source>
</evidence>
<dbReference type="InterPro" id="IPR013815">
    <property type="entry name" value="ATP_grasp_subdomain_1"/>
</dbReference>
<dbReference type="SMART" id="SM01209">
    <property type="entry name" value="GARS_A"/>
    <property type="match status" value="1"/>
</dbReference>
<dbReference type="EC" id="6.3.4.13" evidence="4 14"/>
<feature type="domain" description="ATP-grasp" evidence="16">
    <location>
        <begin position="111"/>
        <end position="323"/>
    </location>
</feature>
<dbReference type="NCBIfam" id="TIGR00877">
    <property type="entry name" value="purD"/>
    <property type="match status" value="1"/>
</dbReference>
<dbReference type="GO" id="GO:0004637">
    <property type="term" value="F:phosphoribosylamine-glycine ligase activity"/>
    <property type="evidence" value="ECO:0007669"/>
    <property type="project" value="UniProtKB-UniRule"/>
</dbReference>
<evidence type="ECO:0000256" key="10">
    <source>
        <dbReference type="ARBA" id="ARBA00023211"/>
    </source>
</evidence>
<dbReference type="Pfam" id="PF02843">
    <property type="entry name" value="GARS_C"/>
    <property type="match status" value="1"/>
</dbReference>
<dbReference type="SUPFAM" id="SSF51246">
    <property type="entry name" value="Rudiment single hybrid motif"/>
    <property type="match status" value="1"/>
</dbReference>